<feature type="domain" description="Poly-beta-hydroxybutyrate polymerase N-terminal" evidence="3">
    <location>
        <begin position="100"/>
        <end position="266"/>
    </location>
</feature>
<evidence type="ECO:0000256" key="2">
    <source>
        <dbReference type="ARBA" id="ARBA00023315"/>
    </source>
</evidence>
<dbReference type="InterPro" id="IPR029058">
    <property type="entry name" value="AB_hydrolase_fold"/>
</dbReference>
<dbReference type="Proteomes" id="UP001196068">
    <property type="component" value="Unassembled WGS sequence"/>
</dbReference>
<accession>A0AAF1KHN6</accession>
<evidence type="ECO:0000313" key="6">
    <source>
        <dbReference type="Proteomes" id="UP001196068"/>
    </source>
</evidence>
<keyword evidence="1" id="KW-0808">Transferase</keyword>
<keyword evidence="5" id="KW-0378">Hydrolase</keyword>
<sequence length="582" mass="63375">MIDVPQTVVPIRAATQPAAPPGPQRTSAADLDRLLHAWQSRFTGGHSPSTASLAFLDWAAHALNAPFETAEFGRTAVEHWQRLARIALGTEALLPLPEGDRRFADPAWSQHPYKLVVQAVLLGEQWCESLVQSPDGMDPGNRRIMGFNTRQFLDMVSPSNWPWFNPEVVAATRATGGRNLIEGFSNLLADKAAARGPAQDDPHFRLGIDVAATPGKVVLRNALMELIQYTPTTPMVGAEPVLIVPAWIMKYYILDLSPGNSMIRWLVGQGRTVFAISWRNPDASMRDTTLDDYRSIGIMAALDAVQAICGPAKVHAAGYCLGGTLLAIAAAAMARDGDAQLASLTLLAAQTDFTEAGELQLFITDDQLDFLGDVMGAQGFLSANQMGGAFQMLRANDLVWSRGIHDYLLGKHDAPNDLMAWNADGTRLPARMHMEYLRGLFLHNDLAEGRFRVGDRPVALADIRLPIFAVGTERDHIAPWRSVFKLHLLNDSALTFVLTSGGHNAGIVSEPGHPRRSFRMRLRAHDGRSPGPDEWRAETAPQDGSWWLAWGDWLAAQSGPPVAPPAMGAALADAPGAYVREH</sequence>
<dbReference type="InterPro" id="IPR051321">
    <property type="entry name" value="PHA/PHB_synthase"/>
</dbReference>
<dbReference type="Pfam" id="PF12551">
    <property type="entry name" value="PHBC_N"/>
    <property type="match status" value="1"/>
</dbReference>
<evidence type="ECO:0000259" key="4">
    <source>
        <dbReference type="Pfam" id="PF12551"/>
    </source>
</evidence>
<organism evidence="5 6">
    <name type="scientific">Plastoroseomonas arctica</name>
    <dbReference type="NCBI Taxonomy" id="1509237"/>
    <lineage>
        <taxon>Bacteria</taxon>
        <taxon>Pseudomonadati</taxon>
        <taxon>Pseudomonadota</taxon>
        <taxon>Alphaproteobacteria</taxon>
        <taxon>Acetobacterales</taxon>
        <taxon>Acetobacteraceae</taxon>
        <taxon>Plastoroseomonas</taxon>
    </lineage>
</organism>
<comment type="caution">
    <text evidence="5">The sequence shown here is derived from an EMBL/GenBank/DDBJ whole genome shotgun (WGS) entry which is preliminary data.</text>
</comment>
<dbReference type="SUPFAM" id="SSF53474">
    <property type="entry name" value="alpha/beta-Hydrolases"/>
    <property type="match status" value="1"/>
</dbReference>
<dbReference type="PANTHER" id="PTHR36837">
    <property type="entry name" value="POLY(3-HYDROXYALKANOATE) POLYMERASE SUBUNIT PHAC"/>
    <property type="match status" value="1"/>
</dbReference>
<dbReference type="InterPro" id="IPR010941">
    <property type="entry name" value="PhaC_N"/>
</dbReference>
<evidence type="ECO:0000259" key="3">
    <source>
        <dbReference type="Pfam" id="PF07167"/>
    </source>
</evidence>
<name>A0AAF1KHN6_9PROT</name>
<keyword evidence="2" id="KW-0012">Acyltransferase</keyword>
<gene>
    <name evidence="5" type="ORF">GXW79_03475</name>
</gene>
<reference evidence="5" key="2">
    <citation type="journal article" date="2021" name="Syst. Appl. Microbiol.">
        <title>Roseomonas hellenica sp. nov., isolated from roots of wild-growing Alkanna tinctoria.</title>
        <authorList>
            <person name="Rat A."/>
            <person name="Naranjo H.D."/>
            <person name="Lebbe L."/>
            <person name="Cnockaert M."/>
            <person name="Krigas N."/>
            <person name="Grigoriadou K."/>
            <person name="Maloupa E."/>
            <person name="Willems A."/>
        </authorList>
    </citation>
    <scope>NUCLEOTIDE SEQUENCE</scope>
    <source>
        <strain evidence="5">LMG 28251</strain>
    </source>
</reference>
<dbReference type="GO" id="GO:0042619">
    <property type="term" value="P:poly-hydroxybutyrate biosynthetic process"/>
    <property type="evidence" value="ECO:0007669"/>
    <property type="project" value="InterPro"/>
</dbReference>
<dbReference type="InterPro" id="IPR022211">
    <property type="entry name" value="PHBC_N"/>
</dbReference>
<protein>
    <submittedName>
        <fullName evidence="5">Alpha/beta fold hydrolase</fullName>
    </submittedName>
</protein>
<keyword evidence="6" id="KW-1185">Reference proteome</keyword>
<dbReference type="PANTHER" id="PTHR36837:SF5">
    <property type="entry name" value="POLY-3-HYDROXYBUTYRATE SYNTHASE"/>
    <property type="match status" value="1"/>
</dbReference>
<reference evidence="5" key="1">
    <citation type="submission" date="2020-01" db="EMBL/GenBank/DDBJ databases">
        <authorList>
            <person name="Rat A."/>
        </authorList>
    </citation>
    <scope>NUCLEOTIDE SEQUENCE</scope>
    <source>
        <strain evidence="5">LMG 28251</strain>
    </source>
</reference>
<dbReference type="Gene3D" id="3.40.50.1820">
    <property type="entry name" value="alpha/beta hydrolase"/>
    <property type="match status" value="1"/>
</dbReference>
<dbReference type="EMBL" id="JAAEDH010000002">
    <property type="protein sequence ID" value="MBR0654134.1"/>
    <property type="molecule type" value="Genomic_DNA"/>
</dbReference>
<dbReference type="GO" id="GO:0016787">
    <property type="term" value="F:hydrolase activity"/>
    <property type="evidence" value="ECO:0007669"/>
    <property type="project" value="UniProtKB-KW"/>
</dbReference>
<feature type="domain" description="Poly-beta-hydroxybutyrate polymerase N-terminal" evidence="4">
    <location>
        <begin position="28"/>
        <end position="66"/>
    </location>
</feature>
<dbReference type="Pfam" id="PF07167">
    <property type="entry name" value="PhaC_N"/>
    <property type="match status" value="1"/>
</dbReference>
<evidence type="ECO:0000256" key="1">
    <source>
        <dbReference type="ARBA" id="ARBA00022679"/>
    </source>
</evidence>
<evidence type="ECO:0000313" key="5">
    <source>
        <dbReference type="EMBL" id="MBR0654134.1"/>
    </source>
</evidence>
<proteinExistence type="predicted"/>
<dbReference type="GO" id="GO:0016746">
    <property type="term" value="F:acyltransferase activity"/>
    <property type="evidence" value="ECO:0007669"/>
    <property type="project" value="UniProtKB-KW"/>
</dbReference>
<dbReference type="AlphaFoldDB" id="A0AAF1KHN6"/>